<keyword evidence="7" id="KW-1185">Reference proteome</keyword>
<evidence type="ECO:0000259" key="5">
    <source>
        <dbReference type="PROSITE" id="PS51123"/>
    </source>
</evidence>
<keyword evidence="2 3" id="KW-0472">Membrane</keyword>
<evidence type="ECO:0000256" key="1">
    <source>
        <dbReference type="ARBA" id="ARBA00004370"/>
    </source>
</evidence>
<comment type="caution">
    <text evidence="6">The sequence shown here is derived from an EMBL/GenBank/DDBJ whole genome shotgun (WGS) entry which is preliminary data.</text>
</comment>
<dbReference type="PRINTS" id="PR01021">
    <property type="entry name" value="OMPADOMAIN"/>
</dbReference>
<evidence type="ECO:0000313" key="6">
    <source>
        <dbReference type="EMBL" id="GLS16831.1"/>
    </source>
</evidence>
<name>A0ABQ6C993_9BURK</name>
<gene>
    <name evidence="6" type="ORF">GCM10007935_42770</name>
</gene>
<organism evidence="6 7">
    <name type="scientific">Hydrogenophaga electricum</name>
    <dbReference type="NCBI Taxonomy" id="1230953"/>
    <lineage>
        <taxon>Bacteria</taxon>
        <taxon>Pseudomonadati</taxon>
        <taxon>Pseudomonadota</taxon>
        <taxon>Betaproteobacteria</taxon>
        <taxon>Burkholderiales</taxon>
        <taxon>Comamonadaceae</taxon>
        <taxon>Hydrogenophaga</taxon>
    </lineage>
</organism>
<accession>A0ABQ6C993</accession>
<comment type="subcellular location">
    <subcellularLocation>
        <location evidence="1">Membrane</location>
    </subcellularLocation>
</comment>
<protein>
    <recommendedName>
        <fullName evidence="5">OmpA-like domain-containing protein</fullName>
    </recommendedName>
</protein>
<keyword evidence="4" id="KW-0812">Transmembrane</keyword>
<evidence type="ECO:0000313" key="7">
    <source>
        <dbReference type="Proteomes" id="UP001156903"/>
    </source>
</evidence>
<dbReference type="EMBL" id="BSPB01000089">
    <property type="protein sequence ID" value="GLS16831.1"/>
    <property type="molecule type" value="Genomic_DNA"/>
</dbReference>
<feature type="domain" description="OmpA-like" evidence="5">
    <location>
        <begin position="73"/>
        <end position="180"/>
    </location>
</feature>
<proteinExistence type="predicted"/>
<evidence type="ECO:0000256" key="2">
    <source>
        <dbReference type="ARBA" id="ARBA00023136"/>
    </source>
</evidence>
<keyword evidence="4" id="KW-1133">Transmembrane helix</keyword>
<sequence length="180" mass="17818">MSSQDNDQDIRVVAVVLISAILLAVGLAVGVGIHKVRSGGAVADAGAEAAPAVAVVVTETVVAPAPAAVGDDAAVVIENGVVKFYFASGKADLAAGAVDALADAIAAAKAGKKLVISGFHDSTGSQAQNAELAKQRAQAVRDTLVAAGVPESSVELLKPEETTGSGNAAEARRVEVLIAE</sequence>
<dbReference type="Gene3D" id="3.30.1330.60">
    <property type="entry name" value="OmpA-like domain"/>
    <property type="match status" value="1"/>
</dbReference>
<dbReference type="Pfam" id="PF00691">
    <property type="entry name" value="OmpA"/>
    <property type="match status" value="1"/>
</dbReference>
<evidence type="ECO:0000256" key="3">
    <source>
        <dbReference type="PROSITE-ProRule" id="PRU00473"/>
    </source>
</evidence>
<dbReference type="InterPro" id="IPR006664">
    <property type="entry name" value="OMP_bac"/>
</dbReference>
<dbReference type="InterPro" id="IPR006665">
    <property type="entry name" value="OmpA-like"/>
</dbReference>
<dbReference type="InterPro" id="IPR036737">
    <property type="entry name" value="OmpA-like_sf"/>
</dbReference>
<feature type="transmembrane region" description="Helical" evidence="4">
    <location>
        <begin position="12"/>
        <end position="33"/>
    </location>
</feature>
<evidence type="ECO:0000256" key="4">
    <source>
        <dbReference type="SAM" id="Phobius"/>
    </source>
</evidence>
<dbReference type="PROSITE" id="PS51123">
    <property type="entry name" value="OMPA_2"/>
    <property type="match status" value="1"/>
</dbReference>
<reference evidence="7" key="1">
    <citation type="journal article" date="2019" name="Int. J. Syst. Evol. Microbiol.">
        <title>The Global Catalogue of Microorganisms (GCM) 10K type strain sequencing project: providing services to taxonomists for standard genome sequencing and annotation.</title>
        <authorList>
            <consortium name="The Broad Institute Genomics Platform"/>
            <consortium name="The Broad Institute Genome Sequencing Center for Infectious Disease"/>
            <person name="Wu L."/>
            <person name="Ma J."/>
        </authorList>
    </citation>
    <scope>NUCLEOTIDE SEQUENCE [LARGE SCALE GENOMIC DNA]</scope>
    <source>
        <strain evidence="7">NBRC 109341</strain>
    </source>
</reference>
<dbReference type="SUPFAM" id="SSF103088">
    <property type="entry name" value="OmpA-like"/>
    <property type="match status" value="1"/>
</dbReference>
<dbReference type="Proteomes" id="UP001156903">
    <property type="component" value="Unassembled WGS sequence"/>
</dbReference>
<dbReference type="RefSeq" id="WP_284309491.1">
    <property type="nucleotide sequence ID" value="NZ_BSPB01000089.1"/>
</dbReference>